<keyword evidence="2 5" id="KW-0812">Transmembrane</keyword>
<dbReference type="Proteomes" id="UP001524502">
    <property type="component" value="Unassembled WGS sequence"/>
</dbReference>
<evidence type="ECO:0000256" key="5">
    <source>
        <dbReference type="SAM" id="Phobius"/>
    </source>
</evidence>
<feature type="transmembrane region" description="Helical" evidence="5">
    <location>
        <begin position="76"/>
        <end position="92"/>
    </location>
</feature>
<protein>
    <submittedName>
        <fullName evidence="7">Glycosyltransferase family 39 protein</fullName>
    </submittedName>
</protein>
<evidence type="ECO:0000313" key="8">
    <source>
        <dbReference type="Proteomes" id="UP001524502"/>
    </source>
</evidence>
<feature type="transmembrane region" description="Helical" evidence="5">
    <location>
        <begin position="374"/>
        <end position="395"/>
    </location>
</feature>
<keyword evidence="8" id="KW-1185">Reference proteome</keyword>
<dbReference type="Pfam" id="PF04932">
    <property type="entry name" value="Wzy_C"/>
    <property type="match status" value="1"/>
</dbReference>
<keyword evidence="4 5" id="KW-0472">Membrane</keyword>
<feature type="transmembrane region" description="Helical" evidence="5">
    <location>
        <begin position="45"/>
        <end position="64"/>
    </location>
</feature>
<feature type="transmembrane region" description="Helical" evidence="5">
    <location>
        <begin position="158"/>
        <end position="178"/>
    </location>
</feature>
<accession>A0ABT1RJC0</accession>
<feature type="transmembrane region" description="Helical" evidence="5">
    <location>
        <begin position="198"/>
        <end position="215"/>
    </location>
</feature>
<feature type="transmembrane region" description="Helical" evidence="5">
    <location>
        <begin position="244"/>
        <end position="260"/>
    </location>
</feature>
<comment type="subcellular location">
    <subcellularLocation>
        <location evidence="1">Membrane</location>
        <topology evidence="1">Multi-pass membrane protein</topology>
    </subcellularLocation>
</comment>
<dbReference type="InterPro" id="IPR007016">
    <property type="entry name" value="O-antigen_ligase-rel_domated"/>
</dbReference>
<feature type="transmembrane region" description="Helical" evidence="5">
    <location>
        <begin position="128"/>
        <end position="146"/>
    </location>
</feature>
<keyword evidence="3 5" id="KW-1133">Transmembrane helix</keyword>
<name>A0ABT1RJC0_9FIRM</name>
<reference evidence="7 8" key="1">
    <citation type="submission" date="2022-06" db="EMBL/GenBank/DDBJ databases">
        <title>Isolation of gut microbiota from human fecal samples.</title>
        <authorList>
            <person name="Pamer E.G."/>
            <person name="Barat B."/>
            <person name="Waligurski E."/>
            <person name="Medina S."/>
            <person name="Paddock L."/>
            <person name="Mostad J."/>
        </authorList>
    </citation>
    <scope>NUCLEOTIDE SEQUENCE [LARGE SCALE GENOMIC DNA]</scope>
    <source>
        <strain evidence="7 8">SL.3.17</strain>
    </source>
</reference>
<evidence type="ECO:0000313" key="7">
    <source>
        <dbReference type="EMBL" id="MCQ4635277.1"/>
    </source>
</evidence>
<comment type="caution">
    <text evidence="7">The sequence shown here is derived from an EMBL/GenBank/DDBJ whole genome shotgun (WGS) entry which is preliminary data.</text>
</comment>
<feature type="transmembrane region" description="Helical" evidence="5">
    <location>
        <begin position="407"/>
        <end position="426"/>
    </location>
</feature>
<organism evidence="7 8">
    <name type="scientific">Anaerovorax odorimutans</name>
    <dbReference type="NCBI Taxonomy" id="109327"/>
    <lineage>
        <taxon>Bacteria</taxon>
        <taxon>Bacillati</taxon>
        <taxon>Bacillota</taxon>
        <taxon>Clostridia</taxon>
        <taxon>Peptostreptococcales</taxon>
        <taxon>Anaerovoracaceae</taxon>
        <taxon>Anaerovorax</taxon>
    </lineage>
</organism>
<gene>
    <name evidence="7" type="ORF">NE619_00840</name>
</gene>
<dbReference type="EMBL" id="JANFXK010000001">
    <property type="protein sequence ID" value="MCQ4635277.1"/>
    <property type="molecule type" value="Genomic_DNA"/>
</dbReference>
<feature type="domain" description="O-antigen ligase-related" evidence="6">
    <location>
        <begin position="232"/>
        <end position="387"/>
    </location>
</feature>
<feature type="transmembrane region" description="Helical" evidence="5">
    <location>
        <begin position="272"/>
        <end position="291"/>
    </location>
</feature>
<dbReference type="RefSeq" id="WP_256130475.1">
    <property type="nucleotide sequence ID" value="NZ_JANFXK010000001.1"/>
</dbReference>
<evidence type="ECO:0000259" key="6">
    <source>
        <dbReference type="Pfam" id="PF04932"/>
    </source>
</evidence>
<proteinExistence type="predicted"/>
<evidence type="ECO:0000256" key="2">
    <source>
        <dbReference type="ARBA" id="ARBA00022692"/>
    </source>
</evidence>
<sequence>MRGAFPVNKIAWKNDMILLQKLYIVVLNSIYKITNKIPNKIRHGIIYLTAAALMSIYLILDAYAYLGISMTRTNKTILGCFLLLIIIAMSINGNLHMVIWEKKITILWFGSGICMLVISLFHPIGEGLRATILAMLFGFPCLYFVWHNRNDYSTLYKLIARAFSHVFLIYFTLCFIFVPMGEQTLQNGRYLATTFNPNALGMFCGVAMFTALYLISEKDKWFGIYFFQIASAIGFAILSGARATMLVIILELIAFFIYYGRHMIRNSIEKKASILILIVLILTLLFSASYIPKHMMKDTVKAEEEVNEQQKPTVQSPVNRFNPEGKNLNEISSGRLTVWKAYLHSLNFIGHNGNKPLYYSGTKKMWAHNTVLEIAYRCGIIPGILFLILEIYSAIYMLSCLFRGEYVSWKLFSILGVGLFCIYSILEVVIFPFEHSPMFVFFIAIMPMFKKEQKKELRNYKEI</sequence>
<feature type="transmembrane region" description="Helical" evidence="5">
    <location>
        <begin position="222"/>
        <end position="238"/>
    </location>
</feature>
<evidence type="ECO:0000256" key="1">
    <source>
        <dbReference type="ARBA" id="ARBA00004141"/>
    </source>
</evidence>
<evidence type="ECO:0000256" key="3">
    <source>
        <dbReference type="ARBA" id="ARBA00022989"/>
    </source>
</evidence>
<evidence type="ECO:0000256" key="4">
    <source>
        <dbReference type="ARBA" id="ARBA00023136"/>
    </source>
</evidence>
<feature type="transmembrane region" description="Helical" evidence="5">
    <location>
        <begin position="104"/>
        <end position="122"/>
    </location>
</feature>